<dbReference type="EMBL" id="JBHUDY010000001">
    <property type="protein sequence ID" value="MFD1610769.1"/>
    <property type="molecule type" value="Genomic_DNA"/>
</dbReference>
<accession>A0ABW4HYP7</accession>
<organism evidence="2 3">
    <name type="scientific">Sphingomonas tabacisoli</name>
    <dbReference type="NCBI Taxonomy" id="2249466"/>
    <lineage>
        <taxon>Bacteria</taxon>
        <taxon>Pseudomonadati</taxon>
        <taxon>Pseudomonadota</taxon>
        <taxon>Alphaproteobacteria</taxon>
        <taxon>Sphingomonadales</taxon>
        <taxon>Sphingomonadaceae</taxon>
        <taxon>Sphingomonas</taxon>
    </lineage>
</organism>
<keyword evidence="3" id="KW-1185">Reference proteome</keyword>
<reference evidence="3" key="1">
    <citation type="journal article" date="2019" name="Int. J. Syst. Evol. Microbiol.">
        <title>The Global Catalogue of Microorganisms (GCM) 10K type strain sequencing project: providing services to taxonomists for standard genome sequencing and annotation.</title>
        <authorList>
            <consortium name="The Broad Institute Genomics Platform"/>
            <consortium name="The Broad Institute Genome Sequencing Center for Infectious Disease"/>
            <person name="Wu L."/>
            <person name="Ma J."/>
        </authorList>
    </citation>
    <scope>NUCLEOTIDE SEQUENCE [LARGE SCALE GENOMIC DNA]</scope>
    <source>
        <strain evidence="3">CGMCC 1.16275</strain>
    </source>
</reference>
<gene>
    <name evidence="2" type="ORF">ACFSCW_03020</name>
</gene>
<comment type="caution">
    <text evidence="2">The sequence shown here is derived from an EMBL/GenBank/DDBJ whole genome shotgun (WGS) entry which is preliminary data.</text>
</comment>
<evidence type="ECO:0000256" key="1">
    <source>
        <dbReference type="SAM" id="MobiDB-lite"/>
    </source>
</evidence>
<sequence length="84" mass="9117">MLLSMLLFAAQATAEPAEKPKLVCRRYTPVGSLISKKDCRTQPEWEKAAADGNAEARRLIEGGAGTLNSYNADPADQQAIPFPR</sequence>
<proteinExistence type="predicted"/>
<protein>
    <submittedName>
        <fullName evidence="2">Uncharacterized protein</fullName>
    </submittedName>
</protein>
<feature type="region of interest" description="Disordered" evidence="1">
    <location>
        <begin position="65"/>
        <end position="84"/>
    </location>
</feature>
<dbReference type="Proteomes" id="UP001597115">
    <property type="component" value="Unassembled WGS sequence"/>
</dbReference>
<evidence type="ECO:0000313" key="3">
    <source>
        <dbReference type="Proteomes" id="UP001597115"/>
    </source>
</evidence>
<dbReference type="RefSeq" id="WP_380886758.1">
    <property type="nucleotide sequence ID" value="NZ_JBHUDY010000001.1"/>
</dbReference>
<name>A0ABW4HYP7_9SPHN</name>
<evidence type="ECO:0000313" key="2">
    <source>
        <dbReference type="EMBL" id="MFD1610769.1"/>
    </source>
</evidence>